<dbReference type="Pfam" id="PF00501">
    <property type="entry name" value="AMP-binding"/>
    <property type="match status" value="4"/>
</dbReference>
<comment type="caution">
    <text evidence="5">The sequence shown here is derived from an EMBL/GenBank/DDBJ whole genome shotgun (WGS) entry which is preliminary data.</text>
</comment>
<evidence type="ECO:0000259" key="4">
    <source>
        <dbReference type="PROSITE" id="PS50075"/>
    </source>
</evidence>
<evidence type="ECO:0000313" key="5">
    <source>
        <dbReference type="EMBL" id="KAJ5233178.1"/>
    </source>
</evidence>
<proteinExistence type="predicted"/>
<dbReference type="CDD" id="cd05918">
    <property type="entry name" value="A_NRPS_SidN3_like"/>
    <property type="match status" value="3"/>
</dbReference>
<evidence type="ECO:0000313" key="6">
    <source>
        <dbReference type="Proteomes" id="UP001150941"/>
    </source>
</evidence>
<dbReference type="RefSeq" id="XP_058331170.1">
    <property type="nucleotide sequence ID" value="XM_058475430.1"/>
</dbReference>
<keyword evidence="6" id="KW-1185">Reference proteome</keyword>
<dbReference type="SMART" id="SM00823">
    <property type="entry name" value="PKS_PP"/>
    <property type="match status" value="4"/>
</dbReference>
<dbReference type="InterPro" id="IPR042099">
    <property type="entry name" value="ANL_N_sf"/>
</dbReference>
<keyword evidence="1" id="KW-0596">Phosphopantetheine</keyword>
<dbReference type="Gene3D" id="3.30.300.30">
    <property type="match status" value="3"/>
</dbReference>
<organism evidence="5 6">
    <name type="scientific">Penicillium chermesinum</name>
    <dbReference type="NCBI Taxonomy" id="63820"/>
    <lineage>
        <taxon>Eukaryota</taxon>
        <taxon>Fungi</taxon>
        <taxon>Dikarya</taxon>
        <taxon>Ascomycota</taxon>
        <taxon>Pezizomycotina</taxon>
        <taxon>Eurotiomycetes</taxon>
        <taxon>Eurotiomycetidae</taxon>
        <taxon>Eurotiales</taxon>
        <taxon>Aspergillaceae</taxon>
        <taxon>Penicillium</taxon>
    </lineage>
</organism>
<dbReference type="EMBL" id="JAPQKS010000004">
    <property type="protein sequence ID" value="KAJ5233178.1"/>
    <property type="molecule type" value="Genomic_DNA"/>
</dbReference>
<keyword evidence="3" id="KW-0436">Ligase</keyword>
<dbReference type="Pfam" id="PF00550">
    <property type="entry name" value="PP-binding"/>
    <property type="match status" value="4"/>
</dbReference>
<dbReference type="NCBIfam" id="TIGR01733">
    <property type="entry name" value="AA-adenyl-dom"/>
    <property type="match status" value="3"/>
</dbReference>
<feature type="domain" description="Carrier" evidence="4">
    <location>
        <begin position="12"/>
        <end position="85"/>
    </location>
</feature>
<evidence type="ECO:0000256" key="1">
    <source>
        <dbReference type="ARBA" id="ARBA00022450"/>
    </source>
</evidence>
<dbReference type="InterPro" id="IPR000873">
    <property type="entry name" value="AMP-dep_synth/lig_dom"/>
</dbReference>
<dbReference type="GO" id="GO:0005737">
    <property type="term" value="C:cytoplasm"/>
    <property type="evidence" value="ECO:0007669"/>
    <property type="project" value="TreeGrafter"/>
</dbReference>
<dbReference type="GeneID" id="83202733"/>
<dbReference type="GO" id="GO:0044550">
    <property type="term" value="P:secondary metabolite biosynthetic process"/>
    <property type="evidence" value="ECO:0007669"/>
    <property type="project" value="TreeGrafter"/>
</dbReference>
<dbReference type="GO" id="GO:0043041">
    <property type="term" value="P:amino acid activation for nonribosomal peptide biosynthetic process"/>
    <property type="evidence" value="ECO:0007669"/>
    <property type="project" value="TreeGrafter"/>
</dbReference>
<dbReference type="Gene3D" id="3.30.559.10">
    <property type="entry name" value="Chloramphenicol acetyltransferase-like domain"/>
    <property type="match status" value="4"/>
</dbReference>
<dbReference type="OrthoDB" id="416786at2759"/>
<dbReference type="InterPro" id="IPR020806">
    <property type="entry name" value="PKS_PP-bd"/>
</dbReference>
<dbReference type="InterPro" id="IPR006162">
    <property type="entry name" value="Ppantetheine_attach_site"/>
</dbReference>
<dbReference type="CDD" id="cd19545">
    <property type="entry name" value="FUM14_C_NRPS-like"/>
    <property type="match status" value="3"/>
</dbReference>
<dbReference type="SUPFAM" id="SSF47336">
    <property type="entry name" value="ACP-like"/>
    <property type="match status" value="4"/>
</dbReference>
<dbReference type="PROSITE" id="PS00455">
    <property type="entry name" value="AMP_BINDING"/>
    <property type="match status" value="4"/>
</dbReference>
<dbReference type="SUPFAM" id="SSF52777">
    <property type="entry name" value="CoA-dependent acyltransferases"/>
    <property type="match status" value="8"/>
</dbReference>
<name>A0A9W9P0K2_9EURO</name>
<dbReference type="SUPFAM" id="SSF56801">
    <property type="entry name" value="Acetyl-CoA synthetase-like"/>
    <property type="match status" value="4"/>
</dbReference>
<dbReference type="InterPro" id="IPR010071">
    <property type="entry name" value="AA_adenyl_dom"/>
</dbReference>
<evidence type="ECO:0000256" key="3">
    <source>
        <dbReference type="ARBA" id="ARBA00022598"/>
    </source>
</evidence>
<dbReference type="NCBIfam" id="NF003417">
    <property type="entry name" value="PRK04813.1"/>
    <property type="match status" value="5"/>
</dbReference>
<gene>
    <name evidence="5" type="ORF">N7468_006134</name>
</gene>
<dbReference type="InterPro" id="IPR036736">
    <property type="entry name" value="ACP-like_sf"/>
</dbReference>
<dbReference type="InterPro" id="IPR001242">
    <property type="entry name" value="Condensation_dom"/>
</dbReference>
<dbReference type="Gene3D" id="3.30.559.30">
    <property type="entry name" value="Nonribosomal peptide synthetase, condensation domain"/>
    <property type="match status" value="4"/>
</dbReference>
<dbReference type="PANTHER" id="PTHR45527">
    <property type="entry name" value="NONRIBOSOMAL PEPTIDE SYNTHETASE"/>
    <property type="match status" value="1"/>
</dbReference>
<dbReference type="PANTHER" id="PTHR45527:SF1">
    <property type="entry name" value="FATTY ACID SYNTHASE"/>
    <property type="match status" value="1"/>
</dbReference>
<dbReference type="InterPro" id="IPR020845">
    <property type="entry name" value="AMP-binding_CS"/>
</dbReference>
<dbReference type="InterPro" id="IPR045851">
    <property type="entry name" value="AMP-bd_C_sf"/>
</dbReference>
<feature type="domain" description="Carrier" evidence="4">
    <location>
        <begin position="2112"/>
        <end position="2185"/>
    </location>
</feature>
<reference evidence="5" key="2">
    <citation type="journal article" date="2023" name="IMA Fungus">
        <title>Comparative genomic study of the Penicillium genus elucidates a diverse pangenome and 15 lateral gene transfer events.</title>
        <authorList>
            <person name="Petersen C."/>
            <person name="Sorensen T."/>
            <person name="Nielsen M.R."/>
            <person name="Sondergaard T.E."/>
            <person name="Sorensen J.L."/>
            <person name="Fitzpatrick D.A."/>
            <person name="Frisvad J.C."/>
            <person name="Nielsen K.L."/>
        </authorList>
    </citation>
    <scope>NUCLEOTIDE SEQUENCE</scope>
    <source>
        <strain evidence="5">IBT 19713</strain>
    </source>
</reference>
<dbReference type="PROSITE" id="PS50075">
    <property type="entry name" value="CARRIER"/>
    <property type="match status" value="4"/>
</dbReference>
<feature type="domain" description="Carrier" evidence="4">
    <location>
        <begin position="1026"/>
        <end position="1102"/>
    </location>
</feature>
<dbReference type="Gene3D" id="1.10.1200.10">
    <property type="entry name" value="ACP-like"/>
    <property type="match status" value="4"/>
</dbReference>
<accession>A0A9W9P0K2</accession>
<dbReference type="GO" id="GO:0016874">
    <property type="term" value="F:ligase activity"/>
    <property type="evidence" value="ECO:0007669"/>
    <property type="project" value="UniProtKB-KW"/>
</dbReference>
<dbReference type="FunFam" id="3.30.559.30:FF:000003">
    <property type="entry name" value="Nonribosomal peptide synthase SidD"/>
    <property type="match status" value="2"/>
</dbReference>
<dbReference type="InterPro" id="IPR009081">
    <property type="entry name" value="PP-bd_ACP"/>
</dbReference>
<dbReference type="InterPro" id="IPR023213">
    <property type="entry name" value="CAT-like_dom_sf"/>
</dbReference>
<sequence length="3903" mass="426457">MDNSQSANARFQPAKLVLGKTAAQVLEIDVNTLDWTRSFILLGGDSILAIDFVARCRDAGIHVDMRELLMAESLGALAEQIDQENAGPATGVNGYDNGDDNLSLANWQDSMPDELVADLKTHSIAVGDIESIAPDARAVPPFTTGKFETPLRLCVYEVSDKELRLMLEISHALVDGHSGEILLHDFRASYERAAYFSENALSYTYFASHQQAAGSTGVASTGAEYWTTYLNNASESHLPVIASTPQLLHLKTTHCSITLPGSKLRAVCSQMMITPANLFQIAWALAIRRIILSDAITFSHIVSGRNCDLKGAEGTVGPFINTLPYSVTLNPETSVADALFAARRDWQDGLPFQNIPIADLAVAKTRSLKHLGNTLLSIERGPTNTHVFTEGVSMTLDARTSATDYDLSANVRFSDDQIDLSLEYWASRVAWPVAKAQMTAFQDAVAFLLDGASSMSIRDFPSHSIEDGLAISRWNSAMPPRVERCVHEIVRDKLTAQPKAQAVSAWDGELTYGELDEMSRRLAYHLVEQGVGPEVMVGMCMNKSKFGVVAMLAILRAGGAVVPLGVQHPLARLEHIATDTSAPIILVDRTHKRRLTALANLRLLAIDSFFDIAPATPTPATEPCLSVEPNNAAWVIYTSGSTGKPKGVVLEHGAVATSILAHGPAIGIQAHDRLSQFAAYTFDVSIAEIMTPLSIGACICVPSEHDRISRLTAFLSDANVTVATLTSTIAALVQPEDTPAIRTLILTGEALLPKVVDQWIQHATIINAYGPSENSIWTTVKQVRDSSEANNIGTPLAGALWVVNPANIAELVPVGVPGELLLDGPLLARGYLNDPAKTAAAFVTDPAFEKALGLCPGRRMYRTGDMVQQHPDGSVTYLGRRDTQVKIRGQRVEIGEIESQIVRILSDVREAIVDIIRPADEPDDGVLMLVAVVEYPGAGLSGSTGDLELYDPATITDTTREAIKVLDTKLGQVLPAYMVPTAFLLAPTLPVNTSGKLDRRTVKDQLRLMSRDSFSSFFYSTITKQAPTTAIESQLQSLFATVLSLSPDQVGINDSFFRLGGDSVVAMKLTTAARAEKLPLSVADIFQRPYLVDMAAAMEGKSVLTNDQEINGSTLKDPAPLSLWPELAQAGASNKDQERLLADIAIQCGIATSQIEDIYPCSPLQAGLIAITTQHSQAYILQRVFSLEADLSIDRLKAACARLVEALPVLRTRIVPSAQADALQVVVRDQQPTWQHSTSLDDYLAADKSTPITYGGVLSRMAIVESEDRTNRYFVWTTHHSIYDGWSMGKMMKMLVQLLQGEVVPAPVPVSRFIGYLAQQDKQQTAKFWKDHLEGANWVSYPPLPFLNYKAEPHDLLNQEISIPRTAGAVTVPTLLRAAWALLVAAHIGADEAIINIVLSGRMAQIDGITDIVAPTITSVPFRASTWKEQTVREFLATMQEQSIQMIPFEHTGLQNIRRIVSSLGPDFDAGHMFVVQLAEESELSPRLDMFFKRELTTADAFYAHPLNVECTVSQGSSRVRVEVRYDRKVLPVDDAQRVLAQFVHIVQQLAKDTEGGQLLGQIQVLSTEDAAQLSQWNSSVPAGIDCCIHQLVQEQIDSQPEAQAVSAWDGDLTYGELDEMSRQLAYHLVDQGVGPEVIVGLCMDKSKFGVVAMLAILRAGGAVVSLGVQYPVSRTRDIVKDTATPIVLVDCAHEQRLSELVTYTQLLAVDTFFSRALLTRSTKPLTATQPENMAWVIYTSGSTGTPKGVVLEHSALATSILAHGRAFDIQPYDRLSQFAAYTFDVAIQEVMTTLVFGASNVSIVTFTSTVAALVQPTDVPSVRALVLMGEAVQPKVVDQWAQHATIINAYGPSESCIHTTGNRIQHRSESLNIGKALASVFWVVNPANIEQLVPIGAPGELLIEGPQLARCYLNNPLKTAAAFIKDPAFTAQLGLGSGRRMYRTGDLVQQNADGSLTYIGRRDTQVKIRGQRVELGEIESQILSLLPEAGKIVVDVIKPAGAANDDILILVAIVEYAKTRSTLSSFGGLDLYNPARITEDTRKTFEKLYADLMLVLPSYMVPSIFLLTPNIPINLSGKLDRRLVQDKIRMMSHEILTGYSCLNLMKQAPKTSMEERLQSLWAATLSLPPDTISTNDSFFRLGGDSVMAMKLAAAARAKDLPLSVADIFRLPRLEDMAAALEELYETNDIMEEDPLPFSLWPELAQTNGTNAERYRLLADIAAQSGIAPEQIEDVYPCSPLQAGLMAITAQHPKAYVIQRVFHLHDSLSTERLKAAWNQMVKALPILRTRIVPSIQTDALQVVTQEQSVWHHGASLEDYLVMDSAKAITYGGELSRTAIIESEDNETRTFVWTSHHSIYDGWSKSKMIEILGHLLRGEALPSAPVPVSRFIAYLARQKEEEKASFWKRHLQGVSWTSYPALPSVQYKVNPCDQLSSQLHISLKPGTVTISTILRATWGLLVAANTGSEEAVINVVLSGRMVAVTGITDLVAPTITSVPFCVSAGREQTVRGFLARVQEQATEMIPYEHTGLQNIRRMVPEVGPEFDPGHIFLVQPVGESESARPMVDIGMDMDDKAVSMDAFDAYALNIECNVVETGEVKVELSFDREVVPVLTAQCLLTQFGHIAEQLTRYVDMELPLGALDLLAEEDRTRLRQWNSAVTPRNERCLHDLVRENVLNRASAVAIDAWDGEMTYSELDDSSRRLASYLVAQGVVTEVMVGLCMDKSKWALVAMLAILRAGGAVVPLGVQYPLARIERIVKDTALTIAVDAALDKILPTTMYDSCDTVTADNMAWVLYTSGSSGQPKGVVLEHGALTTSVLANTRFLDLTMESRTLQFAAFTFDVCITDIFCTLASGACVCIMSEEDRMNDLAGCFQRTQANYAELTPTTLKLLTPEQVPSLTKLALGGEAMEPQLVDKWSSRVQLINSYGPSECSIVCAAQVMNEHKDTANVGKPLAGAFWVVYPGNHDRLCPVGVRGELLIEGPLLARGYLNDAEKTAAAFITDPAFVQELGLSPGRRMYCTGDMVQQNADSSLTYIGRMDTQVKIRGQRVEIGEIENQISRLLPRGHEAMVDMVHPADDTPGALPILVTVIEYANAGPAPSSSGPLKLYNGTQIIESVRKDIKKLEAELGHVLPSYMVPAVFILAQSIPINASGKLDRRAVRDQLCAISRESLSGLSCSAGLKQAPSTAMEKRLQTVWASALMLSPKAIGIHDSFFRLGGDSVVAMKLVAAARAQKIPLTVADIFQWPHLVDMAANIEQKQVADNPFVQLLSDVAVYCGVSVDDIEDIYPCSPLQAGLMAITAQRPGAYVIRRVFRLDADLSIQKLKAVWESLVELLPILRTRIIPSAYSDALQIVIREQVTWQDRMSLQEYLEADKAMPLTYGSALSRAIILADGDCRYFVWTAHHSVFDGWSLVEISKLATQLLRDEVSLVSVSVSRFISYLARLDKEKAAAFWQRELEGTNWAQYPALPSPHYVVNPRDVIQRQLEIPNTPSVGTTSTLLRAAWGLLVAVNTGSEESVISVVLSGRMAAVEGITDLIAPTVTSVPFRVSASPSQSIQSFLNEIHRRATEMIQFEHTGLQNIRRMVSSLGPEFDPGHSFVVQPAEEGDSALPMTFLQAEHTESFAEAFDAYALTVECTMVAETNTVKVELRYDREVLPVDVAYRLLAQFDHIVQQLARNAHKDQPLGQMQLLSRDDNEQLSSWNSSVPLRVERCIHAMVLDKMVEQPSAIAISAWDGELTFKELDDASRQLGYDLVERDVGPEVMVGLCMDKSKWAVVAMLAILRAGGAVVPIGVQHPLARIEGIVKDTAMQLILVDQGQEQRLAMLTEHTQLLTVDSFFNTAQATPTPSVEPCLSIGPENTAWIIYTSGSTGTPKGVVLEHGALATSIVAHGLRSPYF</sequence>
<reference evidence="5" key="1">
    <citation type="submission" date="2022-11" db="EMBL/GenBank/DDBJ databases">
        <authorList>
            <person name="Petersen C."/>
        </authorList>
    </citation>
    <scope>NUCLEOTIDE SEQUENCE</scope>
    <source>
        <strain evidence="5">IBT 19713</strain>
    </source>
</reference>
<dbReference type="PROSITE" id="PS00012">
    <property type="entry name" value="PHOSPHOPANTETHEINE"/>
    <property type="match status" value="3"/>
</dbReference>
<dbReference type="GO" id="GO:0031177">
    <property type="term" value="F:phosphopantetheine binding"/>
    <property type="evidence" value="ECO:0007669"/>
    <property type="project" value="InterPro"/>
</dbReference>
<dbReference type="FunFam" id="3.30.300.30:FF:000015">
    <property type="entry name" value="Nonribosomal peptide synthase SidD"/>
    <property type="match status" value="3"/>
</dbReference>
<evidence type="ECO:0000256" key="2">
    <source>
        <dbReference type="ARBA" id="ARBA00022553"/>
    </source>
</evidence>
<dbReference type="Pfam" id="PF00668">
    <property type="entry name" value="Condensation"/>
    <property type="match status" value="4"/>
</dbReference>
<dbReference type="FunFam" id="3.40.50.12780:FF:000014">
    <property type="entry name" value="Nonribosomal peptide synthetase 1"/>
    <property type="match status" value="2"/>
</dbReference>
<dbReference type="Proteomes" id="UP001150941">
    <property type="component" value="Unassembled WGS sequence"/>
</dbReference>
<dbReference type="SMART" id="SM01294">
    <property type="entry name" value="PKS_PP_betabranch"/>
    <property type="match status" value="1"/>
</dbReference>
<dbReference type="Gene3D" id="3.40.50.12780">
    <property type="entry name" value="N-terminal domain of ligase-like"/>
    <property type="match status" value="4"/>
</dbReference>
<dbReference type="FunFam" id="1.10.1200.10:FF:000005">
    <property type="entry name" value="Nonribosomal peptide synthetase 1"/>
    <property type="match status" value="3"/>
</dbReference>
<feature type="domain" description="Carrier" evidence="4">
    <location>
        <begin position="3187"/>
        <end position="3263"/>
    </location>
</feature>
<protein>
    <submittedName>
        <fullName evidence="5">Nonribosomal peptide synthetases (NRPS)</fullName>
    </submittedName>
</protein>
<keyword evidence="2" id="KW-0597">Phosphoprotein</keyword>